<dbReference type="PROSITE" id="PS51257">
    <property type="entry name" value="PROKAR_LIPOPROTEIN"/>
    <property type="match status" value="1"/>
</dbReference>
<evidence type="ECO:0000313" key="2">
    <source>
        <dbReference type="Proteomes" id="UP000266644"/>
    </source>
</evidence>
<protein>
    <submittedName>
        <fullName evidence="1">Uncharacterized protein</fullName>
    </submittedName>
</protein>
<proteinExistence type="predicted"/>
<dbReference type="AlphaFoldDB" id="A0A396BWN9"/>
<organism evidence="1 2">
    <name type="scientific">Bacteroides fragilis</name>
    <dbReference type="NCBI Taxonomy" id="817"/>
    <lineage>
        <taxon>Bacteria</taxon>
        <taxon>Pseudomonadati</taxon>
        <taxon>Bacteroidota</taxon>
        <taxon>Bacteroidia</taxon>
        <taxon>Bacteroidales</taxon>
        <taxon>Bacteroidaceae</taxon>
        <taxon>Bacteroides</taxon>
    </lineage>
</organism>
<dbReference type="Proteomes" id="UP000266644">
    <property type="component" value="Unassembled WGS sequence"/>
</dbReference>
<accession>A0A396BWN9</accession>
<sequence>MKTNLFYGLLFLTLIYSCTNDDVWDGIESTNIHPQSGSVLSDFDTFSKILSKAVSNNSDLRAFIKEEALKMTDNDYDVFYPLVKNKKVTADKTFKEILKDYDFNNSLDAVEERLPLLTIYIPELPSGFSAENWNSFGDSPYVCTNLVENDSIFFYFGGDLHFKLESDLVPGFPVLVLKSNERIVKTTNTTRSDNPNIINGDYSFVDSAFDGINKREAAVTRASVDEKAMQWKYNYSTEHIRLAYKEMGVNDGLWQRDNIYYGLNRNNTEGEIKRNIIENIACLRFSTQALYKIADQTNDPKFYQDLHWSRKFEKSSPKDKSFWGEGRFEFKIDVLIGNTSGLGSVITKYFSVEPWKLFHLTWDGIPMPRPSVKDRILDMWVFKVTGSVPYSYNPDIDLIGWDLESNSVSWKFDIYEVDEQEVFTTQEKVATEFAGNVGLNVGIGKKVGLNFGGSAKKVKENTFTKVMNKGSDHLGTLEVNFYDPILKNNRSSRDIENYYSAKNPMVEMTLIPKKIY</sequence>
<gene>
    <name evidence="1" type="ORF">DW228_16025</name>
</gene>
<name>A0A396BWN9_BACFG</name>
<dbReference type="RefSeq" id="WP_005819739.1">
    <property type="nucleotide sequence ID" value="NZ_CABJEQ010000005.1"/>
</dbReference>
<dbReference type="EMBL" id="QRJE01000026">
    <property type="protein sequence ID" value="RHH08912.1"/>
    <property type="molecule type" value="Genomic_DNA"/>
</dbReference>
<evidence type="ECO:0000313" key="1">
    <source>
        <dbReference type="EMBL" id="RHH08912.1"/>
    </source>
</evidence>
<comment type="caution">
    <text evidence="1">The sequence shown here is derived from an EMBL/GenBank/DDBJ whole genome shotgun (WGS) entry which is preliminary data.</text>
</comment>
<reference evidence="1 2" key="1">
    <citation type="submission" date="2018-08" db="EMBL/GenBank/DDBJ databases">
        <title>A genome reference for cultivated species of the human gut microbiota.</title>
        <authorList>
            <person name="Zou Y."/>
            <person name="Xue W."/>
            <person name="Luo G."/>
        </authorList>
    </citation>
    <scope>NUCLEOTIDE SEQUENCE [LARGE SCALE GENOMIC DNA]</scope>
    <source>
        <strain evidence="1 2">AM18-6</strain>
    </source>
</reference>